<feature type="domain" description="Sushi" evidence="6">
    <location>
        <begin position="23"/>
        <end position="82"/>
    </location>
</feature>
<dbReference type="SMART" id="SM00032">
    <property type="entry name" value="CCP"/>
    <property type="match status" value="1"/>
</dbReference>
<comment type="caution">
    <text evidence="2">Lacks conserved residue(s) required for the propagation of feature annotation.</text>
</comment>
<keyword evidence="1 2" id="KW-1015">Disulfide bond</keyword>
<accession>A0A6J8E8I3</accession>
<dbReference type="CDD" id="cd00033">
    <property type="entry name" value="CCP"/>
    <property type="match status" value="1"/>
</dbReference>
<protein>
    <recommendedName>
        <fullName evidence="6">Sushi domain-containing protein</fullName>
    </recommendedName>
</protein>
<sequence length="180" mass="19755">MLLYLKIVLLCAVLNAIIIATSGQCSEPSPPEHAYTLTVSQVSYTSGEIYEFLCVPGYTLDGSGNLTCSGTSWIPGLPSCIPAELLKWWVYLVCVVAAIILIPCILPRVYACICKRKSKADDRKPLTKEKGSYNGKGGEPPGVWRSNKPITPVTDKGKHKLSSLQDNYSGYPHSKNNHYY</sequence>
<dbReference type="InterPro" id="IPR000436">
    <property type="entry name" value="Sushi_SCR_CCP_dom"/>
</dbReference>
<dbReference type="Proteomes" id="UP000507470">
    <property type="component" value="Unassembled WGS sequence"/>
</dbReference>
<dbReference type="EMBL" id="CACVKT020008652">
    <property type="protein sequence ID" value="CAC5416448.1"/>
    <property type="molecule type" value="Genomic_DNA"/>
</dbReference>
<gene>
    <name evidence="7" type="ORF">MCOR_49068</name>
</gene>
<feature type="region of interest" description="Disordered" evidence="3">
    <location>
        <begin position="124"/>
        <end position="180"/>
    </location>
</feature>
<evidence type="ECO:0000259" key="6">
    <source>
        <dbReference type="PROSITE" id="PS50923"/>
    </source>
</evidence>
<dbReference type="InterPro" id="IPR035976">
    <property type="entry name" value="Sushi/SCR/CCP_sf"/>
</dbReference>
<dbReference type="AlphaFoldDB" id="A0A6J8E8I3"/>
<feature type="disulfide bond" evidence="2">
    <location>
        <begin position="25"/>
        <end position="68"/>
    </location>
</feature>
<keyword evidence="4" id="KW-1133">Transmembrane helix</keyword>
<keyword evidence="2" id="KW-0768">Sushi</keyword>
<keyword evidence="5" id="KW-0732">Signal</keyword>
<dbReference type="Gene3D" id="2.10.70.10">
    <property type="entry name" value="Complement Module, domain 1"/>
    <property type="match status" value="1"/>
</dbReference>
<feature type="signal peptide" evidence="5">
    <location>
        <begin position="1"/>
        <end position="23"/>
    </location>
</feature>
<keyword evidence="4" id="KW-0812">Transmembrane</keyword>
<evidence type="ECO:0000313" key="7">
    <source>
        <dbReference type="EMBL" id="CAC5416448.1"/>
    </source>
</evidence>
<feature type="chain" id="PRO_5026827511" description="Sushi domain-containing protein" evidence="5">
    <location>
        <begin position="24"/>
        <end position="180"/>
    </location>
</feature>
<organism evidence="7 8">
    <name type="scientific">Mytilus coruscus</name>
    <name type="common">Sea mussel</name>
    <dbReference type="NCBI Taxonomy" id="42192"/>
    <lineage>
        <taxon>Eukaryota</taxon>
        <taxon>Metazoa</taxon>
        <taxon>Spiralia</taxon>
        <taxon>Lophotrochozoa</taxon>
        <taxon>Mollusca</taxon>
        <taxon>Bivalvia</taxon>
        <taxon>Autobranchia</taxon>
        <taxon>Pteriomorphia</taxon>
        <taxon>Mytilida</taxon>
        <taxon>Mytiloidea</taxon>
        <taxon>Mytilidae</taxon>
        <taxon>Mytilinae</taxon>
        <taxon>Mytilus</taxon>
    </lineage>
</organism>
<evidence type="ECO:0000313" key="8">
    <source>
        <dbReference type="Proteomes" id="UP000507470"/>
    </source>
</evidence>
<proteinExistence type="predicted"/>
<dbReference type="OrthoDB" id="6043768at2759"/>
<dbReference type="Pfam" id="PF00084">
    <property type="entry name" value="Sushi"/>
    <property type="match status" value="1"/>
</dbReference>
<name>A0A6J8E8I3_MYTCO</name>
<evidence type="ECO:0000256" key="4">
    <source>
        <dbReference type="SAM" id="Phobius"/>
    </source>
</evidence>
<evidence type="ECO:0000256" key="5">
    <source>
        <dbReference type="SAM" id="SignalP"/>
    </source>
</evidence>
<reference evidence="7 8" key="1">
    <citation type="submission" date="2020-06" db="EMBL/GenBank/DDBJ databases">
        <authorList>
            <person name="Li R."/>
            <person name="Bekaert M."/>
        </authorList>
    </citation>
    <scope>NUCLEOTIDE SEQUENCE [LARGE SCALE GENOMIC DNA]</scope>
    <source>
        <strain evidence="8">wild</strain>
    </source>
</reference>
<dbReference type="SUPFAM" id="SSF57535">
    <property type="entry name" value="Complement control module/SCR domain"/>
    <property type="match status" value="1"/>
</dbReference>
<evidence type="ECO:0000256" key="3">
    <source>
        <dbReference type="SAM" id="MobiDB-lite"/>
    </source>
</evidence>
<evidence type="ECO:0000256" key="1">
    <source>
        <dbReference type="ARBA" id="ARBA00023157"/>
    </source>
</evidence>
<dbReference type="PROSITE" id="PS50923">
    <property type="entry name" value="SUSHI"/>
    <property type="match status" value="1"/>
</dbReference>
<keyword evidence="8" id="KW-1185">Reference proteome</keyword>
<evidence type="ECO:0000256" key="2">
    <source>
        <dbReference type="PROSITE-ProRule" id="PRU00302"/>
    </source>
</evidence>
<keyword evidence="4" id="KW-0472">Membrane</keyword>
<feature type="transmembrane region" description="Helical" evidence="4">
    <location>
        <begin position="88"/>
        <end position="110"/>
    </location>
</feature>